<accession>J3Z1F6</accession>
<dbReference type="InterPro" id="IPR036928">
    <property type="entry name" value="AS_sf"/>
</dbReference>
<gene>
    <name evidence="2" type="primary">gatA</name>
    <name evidence="2" type="ORF">A355_048</name>
</gene>
<dbReference type="STRING" id="1202539.A355_048"/>
<sequence length="448" mass="52324">MNYLCKIGIKKIYLLLKNKIISNYELVKNCLNNLYKLKIKNNFNIDIFFKESLNFAKIIDKKKLISIPISIKNIFNIKNKKLTCNSKILKKYKSNFNSSIINVIKKKYFNILSIDNCDEFCVGGTGLNNCDNYNIYNKKYISGGSSSGSSINISFSGNLISIGSDTGGSIRTPCSFLNLIGFKPTNGSISRYGMVSYSSYLDNCSIISNNVEDCFYLFKILNNKNIDINCNKNYFKICKKKKLLIIDYKELFLELEYINIFNNIIYNFEKLNFNISKIKLNFNSFLNLYESISAKEFYSNSLKFDGIKFGFKKKIYKNINDYIKLNRIFSYNTKLKILKGNNFLNNYNLKIDQIKKMKILFEKIFLNSDFLIIPTNIKHFKIKNNFFDLIDIFTTFSNILGYPSINIRSNFKNHLPIGFQIISNKNFDYDLLNIAFLYENMTFNNYVY</sequence>
<dbReference type="EMBL" id="CP003544">
    <property type="protein sequence ID" value="AFP84089.1"/>
    <property type="molecule type" value="Genomic_DNA"/>
</dbReference>
<dbReference type="InterPro" id="IPR023631">
    <property type="entry name" value="Amidase_dom"/>
</dbReference>
<dbReference type="InterPro" id="IPR000120">
    <property type="entry name" value="Amidase"/>
</dbReference>
<evidence type="ECO:0000313" key="3">
    <source>
        <dbReference type="Proteomes" id="UP000003933"/>
    </source>
</evidence>
<dbReference type="SUPFAM" id="SSF75304">
    <property type="entry name" value="Amidase signature (AS) enzymes"/>
    <property type="match status" value="1"/>
</dbReference>
<name>J3Z1F6_CARRU</name>
<organism evidence="2 3">
    <name type="scientific">Candidatus Carsonella ruddii HT isolate Thao2000</name>
    <dbReference type="NCBI Taxonomy" id="1202539"/>
    <lineage>
        <taxon>Bacteria</taxon>
        <taxon>Pseudomonadati</taxon>
        <taxon>Pseudomonadota</taxon>
        <taxon>Gammaproteobacteria</taxon>
        <taxon>Oceanospirillales</taxon>
        <taxon>Halomonadaceae</taxon>
        <taxon>Zymobacter group</taxon>
        <taxon>Candidatus Carsonella</taxon>
    </lineage>
</organism>
<keyword evidence="2" id="KW-0808">Transferase</keyword>
<dbReference type="PANTHER" id="PTHR11895">
    <property type="entry name" value="TRANSAMIDASE"/>
    <property type="match status" value="1"/>
</dbReference>
<proteinExistence type="predicted"/>
<dbReference type="GO" id="GO:0016740">
    <property type="term" value="F:transferase activity"/>
    <property type="evidence" value="ECO:0007669"/>
    <property type="project" value="UniProtKB-KW"/>
</dbReference>
<dbReference type="OrthoDB" id="8872210at2"/>
<feature type="domain" description="Amidase" evidence="1">
    <location>
        <begin position="25"/>
        <end position="432"/>
    </location>
</feature>
<dbReference type="Gene3D" id="3.90.1300.10">
    <property type="entry name" value="Amidase signature (AS) domain"/>
    <property type="match status" value="1"/>
</dbReference>
<dbReference type="PANTHER" id="PTHR11895:SF151">
    <property type="entry name" value="GLUTAMYL-TRNA(GLN) AMIDOTRANSFERASE SUBUNIT A"/>
    <property type="match status" value="1"/>
</dbReference>
<dbReference type="HOGENOM" id="CLU_009600_7_6_6"/>
<evidence type="ECO:0000259" key="1">
    <source>
        <dbReference type="Pfam" id="PF01425"/>
    </source>
</evidence>
<reference evidence="2 3" key="1">
    <citation type="journal article" date="2012" name="Mol. Biol. Evol.">
        <title>Genome reduction and co-evolution between the primary and secondary bacterial symbionts of psyllids.</title>
        <authorList>
            <person name="Sloan D.B."/>
            <person name="Moran N.A."/>
        </authorList>
    </citation>
    <scope>NUCLEOTIDE SEQUENCE [LARGE SCALE GENOMIC DNA]</scope>
    <source>
        <strain evidence="2 3">HT</strain>
    </source>
</reference>
<dbReference type="PATRIC" id="fig|1202539.3.peg.42"/>
<dbReference type="RefSeq" id="WP_014887389.1">
    <property type="nucleotide sequence ID" value="NC_018417.1"/>
</dbReference>
<dbReference type="KEGG" id="crt:A355_048"/>
<evidence type="ECO:0000313" key="2">
    <source>
        <dbReference type="EMBL" id="AFP84089.1"/>
    </source>
</evidence>
<protein>
    <submittedName>
        <fullName evidence="2">Aspartyl/glutamyl-tRNA amidotransferase A subunit</fullName>
    </submittedName>
</protein>
<dbReference type="Pfam" id="PF01425">
    <property type="entry name" value="Amidase"/>
    <property type="match status" value="1"/>
</dbReference>
<dbReference type="AlphaFoldDB" id="J3Z1F6"/>
<dbReference type="Proteomes" id="UP000003933">
    <property type="component" value="Chromosome"/>
</dbReference>